<evidence type="ECO:0000256" key="3">
    <source>
        <dbReference type="ARBA" id="ARBA00023157"/>
    </source>
</evidence>
<feature type="region of interest" description="Disordered" evidence="4">
    <location>
        <begin position="159"/>
        <end position="182"/>
    </location>
</feature>
<protein>
    <recommendedName>
        <fullName evidence="5">Teneurin-like YD-shell domain-containing protein</fullName>
    </recommendedName>
</protein>
<keyword evidence="2" id="KW-0677">Repeat</keyword>
<evidence type="ECO:0000259" key="5">
    <source>
        <dbReference type="Pfam" id="PF25023"/>
    </source>
</evidence>
<dbReference type="Proteomes" id="UP000027284">
    <property type="component" value="Unassembled WGS sequence"/>
</dbReference>
<evidence type="ECO:0000256" key="4">
    <source>
        <dbReference type="SAM" id="MobiDB-lite"/>
    </source>
</evidence>
<dbReference type="InterPro" id="IPR051216">
    <property type="entry name" value="Teneurin"/>
</dbReference>
<feature type="compositionally biased region" description="Basic and acidic residues" evidence="4">
    <location>
        <begin position="168"/>
        <end position="182"/>
    </location>
</feature>
<dbReference type="Pfam" id="PF25023">
    <property type="entry name" value="TEN_YD-shell"/>
    <property type="match status" value="1"/>
</dbReference>
<dbReference type="EMBL" id="JMFG01000008">
    <property type="protein sequence ID" value="KDA54303.1"/>
    <property type="molecule type" value="Genomic_DNA"/>
</dbReference>
<dbReference type="InterPro" id="IPR056823">
    <property type="entry name" value="TEN-like_YD-shell"/>
</dbReference>
<dbReference type="PANTHER" id="PTHR11219:SF69">
    <property type="entry name" value="TENEURIN-A"/>
    <property type="match status" value="1"/>
</dbReference>
<dbReference type="STRING" id="1312852.EG19_11320"/>
<proteinExistence type="predicted"/>
<reference evidence="6 7" key="1">
    <citation type="submission" date="2014-04" db="EMBL/GenBank/DDBJ databases">
        <title>The Genome Sequence of Thermoanaerobaculum aquaticum MP-01, The First Cultivated Group 23 Acidobacterium.</title>
        <authorList>
            <person name="Stamps B.W."/>
            <person name="Losey N.A."/>
            <person name="Lawson P.A."/>
            <person name="Stevenson B.S."/>
        </authorList>
    </citation>
    <scope>NUCLEOTIDE SEQUENCE [LARGE SCALE GENOMIC DNA]</scope>
    <source>
        <strain evidence="6 7">MP-01</strain>
    </source>
</reference>
<dbReference type="RefSeq" id="WP_038047503.1">
    <property type="nucleotide sequence ID" value="NZ_JMFG01000008.1"/>
</dbReference>
<dbReference type="NCBIfam" id="TIGR03696">
    <property type="entry name" value="Rhs_assc_core"/>
    <property type="match status" value="1"/>
</dbReference>
<dbReference type="Gene3D" id="2.180.10.10">
    <property type="entry name" value="RHS repeat-associated core"/>
    <property type="match status" value="1"/>
</dbReference>
<dbReference type="AlphaFoldDB" id="A0A062XTY6"/>
<gene>
    <name evidence="6" type="ORF">EG19_11320</name>
</gene>
<evidence type="ECO:0000313" key="6">
    <source>
        <dbReference type="EMBL" id="KDA54303.1"/>
    </source>
</evidence>
<evidence type="ECO:0000256" key="2">
    <source>
        <dbReference type="ARBA" id="ARBA00022737"/>
    </source>
</evidence>
<keyword evidence="3" id="KW-1015">Disulfide bond</keyword>
<dbReference type="InterPro" id="IPR022385">
    <property type="entry name" value="Rhs_assc_core"/>
</dbReference>
<organism evidence="6 7">
    <name type="scientific">Thermoanaerobaculum aquaticum</name>
    <dbReference type="NCBI Taxonomy" id="1312852"/>
    <lineage>
        <taxon>Bacteria</taxon>
        <taxon>Pseudomonadati</taxon>
        <taxon>Acidobacteriota</taxon>
        <taxon>Thermoanaerobaculia</taxon>
        <taxon>Thermoanaerobaculales</taxon>
        <taxon>Thermoanaerobaculaceae</taxon>
        <taxon>Thermoanaerobaculum</taxon>
    </lineage>
</organism>
<keyword evidence="7" id="KW-1185">Reference proteome</keyword>
<dbReference type="PANTHER" id="PTHR11219">
    <property type="entry name" value="TENEURIN AND N-ACETYLGLUCOSAMINE-1-PHOSPHODIESTER ALPHA-N-ACETYLGLUCOSAMINIDASE"/>
    <property type="match status" value="1"/>
</dbReference>
<evidence type="ECO:0000256" key="1">
    <source>
        <dbReference type="ARBA" id="ARBA00022536"/>
    </source>
</evidence>
<accession>A0A062XTY6</accession>
<keyword evidence="1" id="KW-0245">EGF-like domain</keyword>
<sequence>MVSRFIYADHINVPEIIEKGGKTYRILHDHLGSPRFVIDTQTGQIVQELHYDAWGNVVFDSNPGFQPFGFAGGLYDTHTKLIRFGARDYDPAAGRWTAKDPIQFEGGDTNLFGYVFANAVNEVDLTGLAIWVCVRPARDLPGNHAYFWDDRKKQACGMSASSGGDPDVNEKGPGKDHCTKIPDTDGKEDDIMKCCRENANRALWFPWAPFKRVHDCFGLIEYCLGKAGCPVLFPAGRTGPIPGRN</sequence>
<name>A0A062XTY6_9BACT</name>
<comment type="caution">
    <text evidence="6">The sequence shown here is derived from an EMBL/GenBank/DDBJ whole genome shotgun (WGS) entry which is preliminary data.</text>
</comment>
<evidence type="ECO:0000313" key="7">
    <source>
        <dbReference type="Proteomes" id="UP000027284"/>
    </source>
</evidence>
<feature type="domain" description="Teneurin-like YD-shell" evidence="5">
    <location>
        <begin position="3"/>
        <end position="104"/>
    </location>
</feature>